<dbReference type="InterPro" id="IPR029063">
    <property type="entry name" value="SAM-dependent_MTases_sf"/>
</dbReference>
<organism evidence="2 3">
    <name type="scientific">Candidatus Woesebacteria bacterium GW2011_GWA1_39_12</name>
    <dbReference type="NCBI Taxonomy" id="1618549"/>
    <lineage>
        <taxon>Bacteria</taxon>
        <taxon>Candidatus Woeseibacteriota</taxon>
    </lineage>
</organism>
<dbReference type="Gene3D" id="3.40.50.150">
    <property type="entry name" value="Vaccinia Virus protein VP39"/>
    <property type="match status" value="1"/>
</dbReference>
<evidence type="ECO:0000313" key="2">
    <source>
        <dbReference type="EMBL" id="KKQ98788.1"/>
    </source>
</evidence>
<dbReference type="CDD" id="cd02440">
    <property type="entry name" value="AdoMet_MTases"/>
    <property type="match status" value="1"/>
</dbReference>
<dbReference type="AlphaFoldDB" id="A0A0G0M3M4"/>
<name>A0A0G0M3M4_9BACT</name>
<sequence length="249" mass="29357">MTAHYDTYDYPSYWEGREYEHEAEIYAIKSFLKKIPKIESILEIGTGYGRLTPSYIYRATHIILSDPSGRLLKIARGNFKSKKIKFIHSCLENLPTKLKRKSMDLIILVRVLHHMENLEETFAVIEKLIKKNGYLIIEFANKRHLKATFSEFFRGNFTFWLDIFPKDVTGKKTKKNSIPFKNYHPDTIREFLKKYGFSILEERSVSNIRSLFFKKYLPKETLLFFEKYLQTLLAKISFGPSIFILAKKG</sequence>
<protein>
    <submittedName>
        <fullName evidence="2">Transcriptional regulatory protein</fullName>
    </submittedName>
</protein>
<evidence type="ECO:0000313" key="3">
    <source>
        <dbReference type="Proteomes" id="UP000034325"/>
    </source>
</evidence>
<dbReference type="GO" id="GO:0008757">
    <property type="term" value="F:S-adenosylmethionine-dependent methyltransferase activity"/>
    <property type="evidence" value="ECO:0007669"/>
    <property type="project" value="InterPro"/>
</dbReference>
<feature type="domain" description="Methyltransferase type 11" evidence="1">
    <location>
        <begin position="42"/>
        <end position="137"/>
    </location>
</feature>
<accession>A0A0G0M3M4</accession>
<dbReference type="PANTHER" id="PTHR43861">
    <property type="entry name" value="TRANS-ACONITATE 2-METHYLTRANSFERASE-RELATED"/>
    <property type="match status" value="1"/>
</dbReference>
<dbReference type="InterPro" id="IPR013216">
    <property type="entry name" value="Methyltransf_11"/>
</dbReference>
<gene>
    <name evidence="2" type="ORF">UT23_C0001G0069</name>
</gene>
<dbReference type="SUPFAM" id="SSF53335">
    <property type="entry name" value="S-adenosyl-L-methionine-dependent methyltransferases"/>
    <property type="match status" value="1"/>
</dbReference>
<dbReference type="Proteomes" id="UP000034325">
    <property type="component" value="Unassembled WGS sequence"/>
</dbReference>
<reference evidence="2 3" key="1">
    <citation type="journal article" date="2015" name="Nature">
        <title>rRNA introns, odd ribosomes, and small enigmatic genomes across a large radiation of phyla.</title>
        <authorList>
            <person name="Brown C.T."/>
            <person name="Hug L.A."/>
            <person name="Thomas B.C."/>
            <person name="Sharon I."/>
            <person name="Castelle C.J."/>
            <person name="Singh A."/>
            <person name="Wilkins M.J."/>
            <person name="Williams K.H."/>
            <person name="Banfield J.F."/>
        </authorList>
    </citation>
    <scope>NUCLEOTIDE SEQUENCE [LARGE SCALE GENOMIC DNA]</scope>
</reference>
<comment type="caution">
    <text evidence="2">The sequence shown here is derived from an EMBL/GenBank/DDBJ whole genome shotgun (WGS) entry which is preliminary data.</text>
</comment>
<dbReference type="Pfam" id="PF08241">
    <property type="entry name" value="Methyltransf_11"/>
    <property type="match status" value="1"/>
</dbReference>
<dbReference type="EMBL" id="LBWA01000001">
    <property type="protein sequence ID" value="KKQ98788.1"/>
    <property type="molecule type" value="Genomic_DNA"/>
</dbReference>
<proteinExistence type="predicted"/>
<evidence type="ECO:0000259" key="1">
    <source>
        <dbReference type="Pfam" id="PF08241"/>
    </source>
</evidence>